<comment type="caution">
    <text evidence="5">The sequence shown here is derived from an EMBL/GenBank/DDBJ whole genome shotgun (WGS) entry which is preliminary data.</text>
</comment>
<evidence type="ECO:0000256" key="4">
    <source>
        <dbReference type="RuleBase" id="RU362029"/>
    </source>
</evidence>
<dbReference type="CDD" id="cd03034">
    <property type="entry name" value="ArsC_ArsC"/>
    <property type="match status" value="1"/>
</dbReference>
<dbReference type="InterPro" id="IPR036249">
    <property type="entry name" value="Thioredoxin-like_sf"/>
</dbReference>
<dbReference type="Gene3D" id="3.40.30.10">
    <property type="entry name" value="Glutaredoxin"/>
    <property type="match status" value="1"/>
</dbReference>
<gene>
    <name evidence="5" type="primary">arsC</name>
    <name evidence="5" type="ORF">ENJ51_10910</name>
</gene>
<evidence type="ECO:0000256" key="1">
    <source>
        <dbReference type="ARBA" id="ARBA00007198"/>
    </source>
</evidence>
<name>A0A7V2WW45_LEUMU</name>
<dbReference type="EC" id="1.20.4.1" evidence="4"/>
<evidence type="ECO:0000256" key="2">
    <source>
        <dbReference type="ARBA" id="ARBA00023002"/>
    </source>
</evidence>
<dbReference type="Pfam" id="PF03960">
    <property type="entry name" value="ArsC"/>
    <property type="match status" value="1"/>
</dbReference>
<dbReference type="InterPro" id="IPR006659">
    <property type="entry name" value="Arsenate_reductase"/>
</dbReference>
<keyword evidence="2 4" id="KW-0560">Oxidoreductase</keyword>
<dbReference type="Proteomes" id="UP000885750">
    <property type="component" value="Unassembled WGS sequence"/>
</dbReference>
<dbReference type="GO" id="GO:0008794">
    <property type="term" value="F:arsenate reductase (glutaredoxin) activity"/>
    <property type="evidence" value="ECO:0007669"/>
    <property type="project" value="UniProtKB-UniRule"/>
</dbReference>
<accession>A0A7V2WW45</accession>
<reference evidence="5" key="1">
    <citation type="journal article" date="2020" name="mSystems">
        <title>Genome- and Community-Level Interaction Insights into Carbon Utilization and Element Cycling Functions of Hydrothermarchaeota in Hydrothermal Sediment.</title>
        <authorList>
            <person name="Zhou Z."/>
            <person name="Liu Y."/>
            <person name="Xu W."/>
            <person name="Pan J."/>
            <person name="Luo Z.H."/>
            <person name="Li M."/>
        </authorList>
    </citation>
    <scope>NUCLEOTIDE SEQUENCE [LARGE SCALE GENOMIC DNA]</scope>
    <source>
        <strain evidence="5">HyVt-493</strain>
    </source>
</reference>
<dbReference type="NCBIfam" id="TIGR00014">
    <property type="entry name" value="arsC"/>
    <property type="match status" value="1"/>
</dbReference>
<evidence type="ECO:0000313" key="5">
    <source>
        <dbReference type="EMBL" id="HFC93307.1"/>
    </source>
</evidence>
<dbReference type="InterPro" id="IPR006660">
    <property type="entry name" value="Arsenate_reductase-like"/>
</dbReference>
<evidence type="ECO:0000256" key="3">
    <source>
        <dbReference type="PROSITE-ProRule" id="PRU01282"/>
    </source>
</evidence>
<proteinExistence type="inferred from homology"/>
<protein>
    <recommendedName>
        <fullName evidence="4">Arsenate reductase</fullName>
        <ecNumber evidence="4">1.20.4.1</ecNumber>
    </recommendedName>
</protein>
<comment type="catalytic activity">
    <reaction evidence="4">
        <text>[glutaredoxin]-dithiol + arsenate + glutathione + H(+) = glutathionyl-S-S-[glutaredoxin] + arsenite + H2O</text>
        <dbReference type="Rhea" id="RHEA:22016"/>
        <dbReference type="Rhea" id="RHEA-COMP:10729"/>
        <dbReference type="Rhea" id="RHEA-COMP:17668"/>
        <dbReference type="ChEBI" id="CHEBI:15377"/>
        <dbReference type="ChEBI" id="CHEBI:15378"/>
        <dbReference type="ChEBI" id="CHEBI:29242"/>
        <dbReference type="ChEBI" id="CHEBI:29950"/>
        <dbReference type="ChEBI" id="CHEBI:48597"/>
        <dbReference type="ChEBI" id="CHEBI:57925"/>
        <dbReference type="ChEBI" id="CHEBI:146199"/>
        <dbReference type="EC" id="1.20.4.1"/>
    </reaction>
</comment>
<dbReference type="PROSITE" id="PS51353">
    <property type="entry name" value="ARSC"/>
    <property type="match status" value="1"/>
</dbReference>
<sequence>MSEITTIYHNPRCSKSRATMEILRGKRESLEVISYLETPPDREALETLLNQLGLQPRELMRTGEKIYAELYLADEALTNDELIKAMLENPILIERPIVIKNGKAMIARPPESVIDIL</sequence>
<dbReference type="EMBL" id="DRMS01000410">
    <property type="protein sequence ID" value="HFC93307.1"/>
    <property type="molecule type" value="Genomic_DNA"/>
</dbReference>
<dbReference type="PANTHER" id="PTHR30041:SF4">
    <property type="entry name" value="ARSENATE REDUCTASE"/>
    <property type="match status" value="1"/>
</dbReference>
<dbReference type="AlphaFoldDB" id="A0A7V2WW45"/>
<organism evidence="5">
    <name type="scientific">Leucothrix mucor</name>
    <dbReference type="NCBI Taxonomy" id="45248"/>
    <lineage>
        <taxon>Bacteria</taxon>
        <taxon>Pseudomonadati</taxon>
        <taxon>Pseudomonadota</taxon>
        <taxon>Gammaproteobacteria</taxon>
        <taxon>Thiotrichales</taxon>
        <taxon>Thiotrichaceae</taxon>
        <taxon>Leucothrix</taxon>
    </lineage>
</organism>
<dbReference type="PANTHER" id="PTHR30041">
    <property type="entry name" value="ARSENATE REDUCTASE"/>
    <property type="match status" value="1"/>
</dbReference>
<comment type="similarity">
    <text evidence="1 3 4">Belongs to the ArsC family.</text>
</comment>
<dbReference type="SUPFAM" id="SSF52833">
    <property type="entry name" value="Thioredoxin-like"/>
    <property type="match status" value="1"/>
</dbReference>